<dbReference type="Pfam" id="PF00665">
    <property type="entry name" value="rve"/>
    <property type="match status" value="1"/>
</dbReference>
<reference evidence="2" key="2">
    <citation type="submission" date="2025-08" db="UniProtKB">
        <authorList>
            <consortium name="Ensembl"/>
        </authorList>
    </citation>
    <scope>IDENTIFICATION</scope>
</reference>
<dbReference type="PANTHER" id="PTHR37984">
    <property type="entry name" value="PROTEIN CBG26694"/>
    <property type="match status" value="1"/>
</dbReference>
<dbReference type="OMA" id="ICERTED"/>
<dbReference type="GeneTree" id="ENSGT01000000214408"/>
<dbReference type="GO" id="GO:0003676">
    <property type="term" value="F:nucleic acid binding"/>
    <property type="evidence" value="ECO:0007669"/>
    <property type="project" value="InterPro"/>
</dbReference>
<reference evidence="2" key="3">
    <citation type="submission" date="2025-09" db="UniProtKB">
        <authorList>
            <consortium name="Ensembl"/>
        </authorList>
    </citation>
    <scope>IDENTIFICATION</scope>
</reference>
<reference evidence="2" key="1">
    <citation type="submission" date="2021-04" db="EMBL/GenBank/DDBJ databases">
        <authorList>
            <consortium name="Wellcome Sanger Institute Data Sharing"/>
        </authorList>
    </citation>
    <scope>NUCLEOTIDE SEQUENCE [LARGE SCALE GENOMIC DNA]</scope>
</reference>
<keyword evidence="3" id="KW-1185">Reference proteome</keyword>
<dbReference type="SUPFAM" id="SSF53098">
    <property type="entry name" value="Ribonuclease H-like"/>
    <property type="match status" value="1"/>
</dbReference>
<dbReference type="GO" id="GO:0015074">
    <property type="term" value="P:DNA integration"/>
    <property type="evidence" value="ECO:0007669"/>
    <property type="project" value="InterPro"/>
</dbReference>
<evidence type="ECO:0000313" key="2">
    <source>
        <dbReference type="Ensembl" id="ENSSAUP00010047820.1"/>
    </source>
</evidence>
<dbReference type="Proteomes" id="UP000472265">
    <property type="component" value="Chromosome 8"/>
</dbReference>
<dbReference type="AlphaFoldDB" id="A0A671XG81"/>
<dbReference type="InterPro" id="IPR001584">
    <property type="entry name" value="Integrase_cat-core"/>
</dbReference>
<dbReference type="PANTHER" id="PTHR37984:SF5">
    <property type="entry name" value="PROTEIN NYNRIN-LIKE"/>
    <property type="match status" value="1"/>
</dbReference>
<dbReference type="PROSITE" id="PS50994">
    <property type="entry name" value="INTEGRASE"/>
    <property type="match status" value="1"/>
</dbReference>
<dbReference type="InterPro" id="IPR036397">
    <property type="entry name" value="RNaseH_sf"/>
</dbReference>
<proteinExistence type="predicted"/>
<name>A0A671XG81_SPAAU</name>
<feature type="domain" description="Integrase catalytic" evidence="1">
    <location>
        <begin position="33"/>
        <end position="191"/>
    </location>
</feature>
<dbReference type="Ensembl" id="ENSSAUT00010050285.1">
    <property type="protein sequence ID" value="ENSSAUP00010047820.1"/>
    <property type="gene ID" value="ENSSAUG00010019906.1"/>
</dbReference>
<protein>
    <recommendedName>
        <fullName evidence="1">Integrase catalytic domain-containing protein</fullName>
    </recommendedName>
</protein>
<dbReference type="InParanoid" id="A0A671XG81"/>
<sequence>MAADIKRYVTSCSVCQLTKPCQRKPAGPMVPILPQKPWEYAGVDFVGPLPRTPSGNAYLLVFVDYFSKWVEVCAVREATAKVAAGKFVSEVFARHGAPTYLISDRGTPFVSELFENVTSTLGSVHRLTTAYHPQTNATERVNRTLKTAIRAYVGDKHTSWDRFLSQICFALRTAPHESTGLNPSMMLYGREMETPLDLITRPSCDGLEEPATLDHSHKRQKHYYDLRRRQVTFAVGDLVRAKSHPRSDAQSNFAAKLAPLFTGPFRISQKLGNVNYRLTRLDTGADAVCFLNLCVTANFPLSNVLRNAKCSLVMSSAVYRLSGVLQLTFYGLMYYEMLSEAWVLVMLCTAEDSLMFTRGKYVTVGVIECSATRWRLLLLSG</sequence>
<dbReference type="InterPro" id="IPR012337">
    <property type="entry name" value="RNaseH-like_sf"/>
</dbReference>
<dbReference type="Gene3D" id="3.30.420.10">
    <property type="entry name" value="Ribonuclease H-like superfamily/Ribonuclease H"/>
    <property type="match status" value="1"/>
</dbReference>
<accession>A0A671XG81</accession>
<evidence type="ECO:0000259" key="1">
    <source>
        <dbReference type="PROSITE" id="PS50994"/>
    </source>
</evidence>
<dbReference type="InterPro" id="IPR050951">
    <property type="entry name" value="Retrovirus_Pol_polyprotein"/>
</dbReference>
<dbReference type="FunFam" id="3.30.420.10:FF:000032">
    <property type="entry name" value="Retrovirus-related Pol polyprotein from transposon 297-like Protein"/>
    <property type="match status" value="1"/>
</dbReference>
<organism evidence="2 3">
    <name type="scientific">Sparus aurata</name>
    <name type="common">Gilthead sea bream</name>
    <dbReference type="NCBI Taxonomy" id="8175"/>
    <lineage>
        <taxon>Eukaryota</taxon>
        <taxon>Metazoa</taxon>
        <taxon>Chordata</taxon>
        <taxon>Craniata</taxon>
        <taxon>Vertebrata</taxon>
        <taxon>Euteleostomi</taxon>
        <taxon>Actinopterygii</taxon>
        <taxon>Neopterygii</taxon>
        <taxon>Teleostei</taxon>
        <taxon>Neoteleostei</taxon>
        <taxon>Acanthomorphata</taxon>
        <taxon>Eupercaria</taxon>
        <taxon>Spariformes</taxon>
        <taxon>Sparidae</taxon>
        <taxon>Sparus</taxon>
    </lineage>
</organism>
<evidence type="ECO:0000313" key="3">
    <source>
        <dbReference type="Proteomes" id="UP000472265"/>
    </source>
</evidence>